<evidence type="ECO:0000313" key="2">
    <source>
        <dbReference type="Proteomes" id="UP000435036"/>
    </source>
</evidence>
<protein>
    <recommendedName>
        <fullName evidence="3">DUF4998 domain-containing protein</fullName>
    </recommendedName>
</protein>
<organism evidence="1 2">
    <name type="scientific">Sphingobacterium humi</name>
    <dbReference type="NCBI Taxonomy" id="1796905"/>
    <lineage>
        <taxon>Bacteria</taxon>
        <taxon>Pseudomonadati</taxon>
        <taxon>Bacteroidota</taxon>
        <taxon>Sphingobacteriia</taxon>
        <taxon>Sphingobacteriales</taxon>
        <taxon>Sphingobacteriaceae</taxon>
        <taxon>Sphingobacterium</taxon>
    </lineage>
</organism>
<sequence>MLINMIIMRSNKNYIGTCFALFILLLTLGSCSKMNDLHDKYLKDGEQVYVGQPDSAKVMSGNKRALIRYWTSDPKAKKILLFWNLKKDSLLLDIPTKSRLEPVDVIVGNLEENNYAFELVTTNSELKNRSIPLPLNIKVYGDLFQASLHNRKVKSSSYSTVTKGLTINWHGAVEKSVAVEMQYVDLNNRSVDTLISPSEKSSILGSFKSGLSYRTIFLPEKGAIDSFYTEKVEVPIVLP</sequence>
<evidence type="ECO:0000313" key="1">
    <source>
        <dbReference type="EMBL" id="MVZ63902.1"/>
    </source>
</evidence>
<dbReference type="EMBL" id="WSQA01000017">
    <property type="protein sequence ID" value="MVZ63902.1"/>
    <property type="molecule type" value="Genomic_DNA"/>
</dbReference>
<dbReference type="Pfam" id="PF16389">
    <property type="entry name" value="DUF4998"/>
    <property type="match status" value="1"/>
</dbReference>
<keyword evidence="2" id="KW-1185">Reference proteome</keyword>
<dbReference type="AlphaFoldDB" id="A0A6N8L823"/>
<comment type="caution">
    <text evidence="1">The sequence shown here is derived from an EMBL/GenBank/DDBJ whole genome shotgun (WGS) entry which is preliminary data.</text>
</comment>
<reference evidence="1 2" key="1">
    <citation type="submission" date="2019-12" db="EMBL/GenBank/DDBJ databases">
        <authorList>
            <person name="Dong K."/>
        </authorList>
    </citation>
    <scope>NUCLEOTIDE SEQUENCE [LARGE SCALE GENOMIC DNA]</scope>
    <source>
        <strain evidence="1 2">JCM 31225</strain>
    </source>
</reference>
<evidence type="ECO:0008006" key="3">
    <source>
        <dbReference type="Google" id="ProtNLM"/>
    </source>
</evidence>
<proteinExistence type="predicted"/>
<gene>
    <name evidence="1" type="ORF">GQF63_17915</name>
</gene>
<dbReference type="Proteomes" id="UP000435036">
    <property type="component" value="Unassembled WGS sequence"/>
</dbReference>
<name>A0A6N8L823_9SPHI</name>
<accession>A0A6N8L823</accession>